<keyword evidence="1" id="KW-0812">Transmembrane</keyword>
<dbReference type="CDD" id="cd09911">
    <property type="entry name" value="Lin0431_like"/>
    <property type="match status" value="1"/>
</dbReference>
<dbReference type="InterPro" id="IPR038690">
    <property type="entry name" value="NusG_2_sf"/>
</dbReference>
<dbReference type="Pfam" id="PF07009">
    <property type="entry name" value="NusG_II"/>
    <property type="match status" value="1"/>
</dbReference>
<sequence>MDDMMKIIKKWDVIIIVLLVLISFIPYGIFIYGESSNNGEVYAIISVDGKEQQRIRLDNNTTPKEFTVNTKDGYNIIKVEGNKIGVIDADCPDKICTLPGLVNRSGERVVCLPHKVVIEIRGSKNTEDKEDFISR</sequence>
<dbReference type="EMBL" id="VSSQ01004859">
    <property type="protein sequence ID" value="MPM26911.1"/>
    <property type="molecule type" value="Genomic_DNA"/>
</dbReference>
<dbReference type="AlphaFoldDB" id="A0A644YG93"/>
<organism evidence="2">
    <name type="scientific">bioreactor metagenome</name>
    <dbReference type="NCBI Taxonomy" id="1076179"/>
    <lineage>
        <taxon>unclassified sequences</taxon>
        <taxon>metagenomes</taxon>
        <taxon>ecological metagenomes</taxon>
    </lineage>
</organism>
<feature type="transmembrane region" description="Helical" evidence="1">
    <location>
        <begin position="12"/>
        <end position="32"/>
    </location>
</feature>
<name>A0A644YG93_9ZZZZ</name>
<keyword evidence="1" id="KW-0472">Membrane</keyword>
<gene>
    <name evidence="2" type="ORF">SDC9_73416</name>
</gene>
<comment type="caution">
    <text evidence="2">The sequence shown here is derived from an EMBL/GenBank/DDBJ whole genome shotgun (WGS) entry which is preliminary data.</text>
</comment>
<protein>
    <submittedName>
        <fullName evidence="2">Uncharacterized protein</fullName>
    </submittedName>
</protein>
<evidence type="ECO:0000313" key="2">
    <source>
        <dbReference type="EMBL" id="MPM26911.1"/>
    </source>
</evidence>
<reference evidence="2" key="1">
    <citation type="submission" date="2019-08" db="EMBL/GenBank/DDBJ databases">
        <authorList>
            <person name="Kucharzyk K."/>
            <person name="Murdoch R.W."/>
            <person name="Higgins S."/>
            <person name="Loffler F."/>
        </authorList>
    </citation>
    <scope>NUCLEOTIDE SEQUENCE</scope>
</reference>
<keyword evidence="1" id="KW-1133">Transmembrane helix</keyword>
<proteinExistence type="predicted"/>
<dbReference type="Gene3D" id="2.60.320.10">
    <property type="entry name" value="N-utilization substance G protein NusG, insert domain"/>
    <property type="match status" value="1"/>
</dbReference>
<evidence type="ECO:0000256" key="1">
    <source>
        <dbReference type="SAM" id="Phobius"/>
    </source>
</evidence>
<accession>A0A644YG93</accession>